<evidence type="ECO:0000313" key="9">
    <source>
        <dbReference type="Proteomes" id="UP000199411"/>
    </source>
</evidence>
<evidence type="ECO:0000256" key="6">
    <source>
        <dbReference type="ARBA" id="ARBA00023014"/>
    </source>
</evidence>
<keyword evidence="5" id="KW-0408">Iron</keyword>
<dbReference type="PROSITE" id="PS51379">
    <property type="entry name" value="4FE4S_FER_2"/>
    <property type="match status" value="2"/>
</dbReference>
<evidence type="ECO:0000256" key="4">
    <source>
        <dbReference type="ARBA" id="ARBA00022737"/>
    </source>
</evidence>
<dbReference type="Pfam" id="PF14697">
    <property type="entry name" value="Fer4_21"/>
    <property type="match status" value="1"/>
</dbReference>
<dbReference type="EMBL" id="FMYU01000005">
    <property type="protein sequence ID" value="SDC39944.1"/>
    <property type="molecule type" value="Genomic_DNA"/>
</dbReference>
<sequence>MSIVDLSKIIEIESKEEKIENFETGSWRVERPIWNEKTCINCLFCWQYCPDASIILDKDEKMAGIDYHHCKGCGICVEVCPTKPKSLVMALEKDVQEKGLNAIRLEVFKI</sequence>
<dbReference type="Gene3D" id="3.30.70.20">
    <property type="match status" value="2"/>
</dbReference>
<dbReference type="NCBIfam" id="TIGR02179">
    <property type="entry name" value="PorD_KorD"/>
    <property type="match status" value="1"/>
</dbReference>
<dbReference type="InterPro" id="IPR017900">
    <property type="entry name" value="4Fe4S_Fe_S_CS"/>
</dbReference>
<dbReference type="InterPro" id="IPR017896">
    <property type="entry name" value="4Fe4S_Fe-S-bd"/>
</dbReference>
<dbReference type="PROSITE" id="PS00198">
    <property type="entry name" value="4FE4S_FER_1"/>
    <property type="match status" value="1"/>
</dbReference>
<comment type="cofactor">
    <cofactor evidence="1">
        <name>[4Fe-4S] cluster</name>
        <dbReference type="ChEBI" id="CHEBI:49883"/>
    </cofactor>
</comment>
<dbReference type="NCBIfam" id="NF007204">
    <property type="entry name" value="PRK09625.1"/>
    <property type="match status" value="1"/>
</dbReference>
<accession>A0A1G6L9K0</accession>
<name>A0A1G6L9K0_9BACT</name>
<evidence type="ECO:0000313" key="8">
    <source>
        <dbReference type="EMBL" id="SDC39944.1"/>
    </source>
</evidence>
<dbReference type="SUPFAM" id="SSF54862">
    <property type="entry name" value="4Fe-4S ferredoxins"/>
    <property type="match status" value="1"/>
</dbReference>
<dbReference type="GO" id="GO:0016625">
    <property type="term" value="F:oxidoreductase activity, acting on the aldehyde or oxo group of donors, iron-sulfur protein as acceptor"/>
    <property type="evidence" value="ECO:0007669"/>
    <property type="project" value="InterPro"/>
</dbReference>
<keyword evidence="9" id="KW-1185">Reference proteome</keyword>
<feature type="domain" description="4Fe-4S ferredoxin-type" evidence="7">
    <location>
        <begin position="61"/>
        <end position="90"/>
    </location>
</feature>
<dbReference type="Proteomes" id="UP000199411">
    <property type="component" value="Unassembled WGS sequence"/>
</dbReference>
<protein>
    <submittedName>
        <fullName evidence="8">Pyruvate ferredoxin oxidoreductase delta subunit</fullName>
    </submittedName>
</protein>
<keyword evidence="6" id="KW-0411">Iron-sulfur</keyword>
<dbReference type="RefSeq" id="WP_092128252.1">
    <property type="nucleotide sequence ID" value="NZ_FMYU01000005.1"/>
</dbReference>
<dbReference type="PANTHER" id="PTHR43724">
    <property type="entry name" value="PYRUVATE SYNTHASE SUBUNIT PORD"/>
    <property type="match status" value="1"/>
</dbReference>
<keyword evidence="4" id="KW-0677">Repeat</keyword>
<reference evidence="9" key="1">
    <citation type="submission" date="2016-10" db="EMBL/GenBank/DDBJ databases">
        <authorList>
            <person name="Varghese N."/>
            <person name="Submissions S."/>
        </authorList>
    </citation>
    <scope>NUCLEOTIDE SEQUENCE [LARGE SCALE GENOMIC DNA]</scope>
    <source>
        <strain evidence="9">DSM 8415</strain>
    </source>
</reference>
<keyword evidence="2" id="KW-0004">4Fe-4S</keyword>
<keyword evidence="3" id="KW-0479">Metal-binding</keyword>
<dbReference type="PANTHER" id="PTHR43724:SF1">
    <property type="entry name" value="PYRUVATE SYNTHASE SUBUNIT PORD"/>
    <property type="match status" value="1"/>
</dbReference>
<organism evidence="8 9">
    <name type="scientific">Desulfurella multipotens</name>
    <dbReference type="NCBI Taxonomy" id="79269"/>
    <lineage>
        <taxon>Bacteria</taxon>
        <taxon>Pseudomonadati</taxon>
        <taxon>Campylobacterota</taxon>
        <taxon>Desulfurellia</taxon>
        <taxon>Desulfurellales</taxon>
        <taxon>Desulfurellaceae</taxon>
        <taxon>Desulfurella</taxon>
    </lineage>
</organism>
<evidence type="ECO:0000259" key="7">
    <source>
        <dbReference type="PROSITE" id="PS51379"/>
    </source>
</evidence>
<dbReference type="OrthoDB" id="9808559at2"/>
<feature type="domain" description="4Fe-4S ferredoxin-type" evidence="7">
    <location>
        <begin position="30"/>
        <end position="59"/>
    </location>
</feature>
<dbReference type="GO" id="GO:0051539">
    <property type="term" value="F:4 iron, 4 sulfur cluster binding"/>
    <property type="evidence" value="ECO:0007669"/>
    <property type="project" value="UniProtKB-KW"/>
</dbReference>
<keyword evidence="8" id="KW-0670">Pyruvate</keyword>
<evidence type="ECO:0000256" key="5">
    <source>
        <dbReference type="ARBA" id="ARBA00023004"/>
    </source>
</evidence>
<evidence type="ECO:0000256" key="3">
    <source>
        <dbReference type="ARBA" id="ARBA00022723"/>
    </source>
</evidence>
<dbReference type="InterPro" id="IPR011898">
    <property type="entry name" value="PorD_KorD"/>
</dbReference>
<gene>
    <name evidence="8" type="ORF">SAMN05660835_00755</name>
</gene>
<evidence type="ECO:0000256" key="1">
    <source>
        <dbReference type="ARBA" id="ARBA00001966"/>
    </source>
</evidence>
<proteinExistence type="predicted"/>
<dbReference type="GO" id="GO:0046872">
    <property type="term" value="F:metal ion binding"/>
    <property type="evidence" value="ECO:0007669"/>
    <property type="project" value="UniProtKB-KW"/>
</dbReference>
<evidence type="ECO:0000256" key="2">
    <source>
        <dbReference type="ARBA" id="ARBA00022485"/>
    </source>
</evidence>
<dbReference type="AlphaFoldDB" id="A0A1G6L9K0"/>